<organism evidence="1 2">
    <name type="scientific">Actinophytocola gossypii</name>
    <dbReference type="NCBI Taxonomy" id="2812003"/>
    <lineage>
        <taxon>Bacteria</taxon>
        <taxon>Bacillati</taxon>
        <taxon>Actinomycetota</taxon>
        <taxon>Actinomycetes</taxon>
        <taxon>Pseudonocardiales</taxon>
        <taxon>Pseudonocardiaceae</taxon>
    </lineage>
</organism>
<reference evidence="1 2" key="1">
    <citation type="submission" date="2021-02" db="EMBL/GenBank/DDBJ databases">
        <title>Actinophytocola xerophila sp. nov., isolated from soil of cotton cropping field.</title>
        <authorList>
            <person name="Huang R."/>
            <person name="Chen X."/>
            <person name="Ge X."/>
            <person name="Liu W."/>
        </authorList>
    </citation>
    <scope>NUCLEOTIDE SEQUENCE [LARGE SCALE GENOMIC DNA]</scope>
    <source>
        <strain evidence="1 2">S1-96</strain>
    </source>
</reference>
<proteinExistence type="predicted"/>
<evidence type="ECO:0000313" key="1">
    <source>
        <dbReference type="EMBL" id="MCT2587087.1"/>
    </source>
</evidence>
<comment type="caution">
    <text evidence="1">The sequence shown here is derived from an EMBL/GenBank/DDBJ whole genome shotgun (WGS) entry which is preliminary data.</text>
</comment>
<accession>A0ABT2JGT2</accession>
<protein>
    <submittedName>
        <fullName evidence="1">Uncharacterized protein</fullName>
    </submittedName>
</protein>
<dbReference type="Pfam" id="PF19371">
    <property type="entry name" value="DUF5946"/>
    <property type="match status" value="1"/>
</dbReference>
<gene>
    <name evidence="1" type="ORF">JT362_28580</name>
</gene>
<keyword evidence="2" id="KW-1185">Reference proteome</keyword>
<dbReference type="Proteomes" id="UP001156441">
    <property type="component" value="Unassembled WGS sequence"/>
</dbReference>
<dbReference type="InterPro" id="IPR045990">
    <property type="entry name" value="DUF5946"/>
</dbReference>
<name>A0ABT2JGT2_9PSEU</name>
<dbReference type="EMBL" id="JAFFZE010000023">
    <property type="protein sequence ID" value="MCT2587087.1"/>
    <property type="molecule type" value="Genomic_DNA"/>
</dbReference>
<evidence type="ECO:0000313" key="2">
    <source>
        <dbReference type="Proteomes" id="UP001156441"/>
    </source>
</evidence>
<sequence>MVGSMIACEECGASGRLGSCTELFGALLALDHERRQPWGRFHGLNVACFQLQHPSATTVSAVGGQWQVVNTFLAGGLTAIQDLQTRWVRSNRRGARPWPAADSVPARSAPPTVTIEDVSVDGTFPASGYEERMHAWAKSVAAERVTA</sequence>